<sequence length="767" mass="82028">METPNHCQSSASSEGCSSTHLKPDSINGQMDTSKLEPTNDVEPVDKVGNCPKKSDSAEASRALEDGALASSADISNNLDCSKQSGLQAELDASDGDPCKTAAPIDDVRAVETEGNGSKDLRSANDCDGSVVVRTKECGNSSTKLLQESSSREHSLGHVNDSATHLSRIEDAEHVDEVEEHISAQSTDHPADVYKFSKLEIGTKGHGLVRKKTNVELYYDMVDPLELARQVAREVEREVGDRREQSCSSSDAAPESGSRIPDSPDSAHETESQPREESSEEVPAGEDLSAETSELRDDPAISAESVEAKPVMGRQERECSQVTEVAEEQPANSEKGLCDFDLNQEVCSEDMDRQENPISTPISVVSASRASAAPGLPITPLQFEGSLGWKGSAATSAFRPASPRRIPDGDKANSTGGSNGSSKQRDGCLDIDLNVDESVDDKTAYPLMEKQIPGSSGLPSGDSSVEVGPRISERLDFDLNRVTDDGDAPTDWRTEVHLVQQRNGYRSRSPSSSSSSKHPSLRNIDLNDQPSFANESSDNPYLIKLSQNFNAPGVKKSNETVISIMGMKVEVNRKDFVPHSHPLLNGRNPEPALDVNLARTGSILGIGSAVPYSHSPLYGYNGLASGPTVALSTGIYGPGGPIPSYMLDSRGAPVIPQVIGTAPAVPPSFSQPPFMMSITGIPGSNGAGPSRTCFDLNSGIVLEGGNRENGVLRQFLNPGQQTRSIDDHQLKSSPQLSSSSGIGMKRKEPELGWGEPYPFKHHHPPTWK</sequence>
<evidence type="ECO:0000313" key="2">
    <source>
        <dbReference type="Proteomes" id="UP001060085"/>
    </source>
</evidence>
<keyword evidence="2" id="KW-1185">Reference proteome</keyword>
<dbReference type="Proteomes" id="UP001060085">
    <property type="component" value="Linkage Group LG06"/>
</dbReference>
<evidence type="ECO:0000313" key="1">
    <source>
        <dbReference type="EMBL" id="KAI5655961.1"/>
    </source>
</evidence>
<accession>A0ACC0A5B4</accession>
<proteinExistence type="predicted"/>
<organism evidence="1 2">
    <name type="scientific">Catharanthus roseus</name>
    <name type="common">Madagascar periwinkle</name>
    <name type="synonym">Vinca rosea</name>
    <dbReference type="NCBI Taxonomy" id="4058"/>
    <lineage>
        <taxon>Eukaryota</taxon>
        <taxon>Viridiplantae</taxon>
        <taxon>Streptophyta</taxon>
        <taxon>Embryophyta</taxon>
        <taxon>Tracheophyta</taxon>
        <taxon>Spermatophyta</taxon>
        <taxon>Magnoliopsida</taxon>
        <taxon>eudicotyledons</taxon>
        <taxon>Gunneridae</taxon>
        <taxon>Pentapetalae</taxon>
        <taxon>asterids</taxon>
        <taxon>lamiids</taxon>
        <taxon>Gentianales</taxon>
        <taxon>Apocynaceae</taxon>
        <taxon>Rauvolfioideae</taxon>
        <taxon>Vinceae</taxon>
        <taxon>Catharanthinae</taxon>
        <taxon>Catharanthus</taxon>
    </lineage>
</organism>
<gene>
    <name evidence="1" type="ORF">M9H77_24754</name>
</gene>
<name>A0ACC0A5B4_CATRO</name>
<protein>
    <submittedName>
        <fullName evidence="1">Uncharacterized protein</fullName>
    </submittedName>
</protein>
<dbReference type="EMBL" id="CM044706">
    <property type="protein sequence ID" value="KAI5655961.1"/>
    <property type="molecule type" value="Genomic_DNA"/>
</dbReference>
<reference evidence="2" key="1">
    <citation type="journal article" date="2023" name="Nat. Plants">
        <title>Single-cell RNA sequencing provides a high-resolution roadmap for understanding the multicellular compartmentation of specialized metabolism.</title>
        <authorList>
            <person name="Sun S."/>
            <person name="Shen X."/>
            <person name="Li Y."/>
            <person name="Li Y."/>
            <person name="Wang S."/>
            <person name="Li R."/>
            <person name="Zhang H."/>
            <person name="Shen G."/>
            <person name="Guo B."/>
            <person name="Wei J."/>
            <person name="Xu J."/>
            <person name="St-Pierre B."/>
            <person name="Chen S."/>
            <person name="Sun C."/>
        </authorList>
    </citation>
    <scope>NUCLEOTIDE SEQUENCE [LARGE SCALE GENOMIC DNA]</scope>
</reference>
<comment type="caution">
    <text evidence="1">The sequence shown here is derived from an EMBL/GenBank/DDBJ whole genome shotgun (WGS) entry which is preliminary data.</text>
</comment>